<keyword evidence="1" id="KW-1133">Transmembrane helix</keyword>
<keyword evidence="1" id="KW-0472">Membrane</keyword>
<name>A0A951QSZ1_9CYAN</name>
<proteinExistence type="predicted"/>
<gene>
    <name evidence="2" type="ORF">KME60_24665</name>
</gene>
<reference evidence="2" key="2">
    <citation type="journal article" date="2022" name="Microbiol. Resour. Announc.">
        <title>Metagenome Sequencing to Explore Phylogenomics of Terrestrial Cyanobacteria.</title>
        <authorList>
            <person name="Ward R.D."/>
            <person name="Stajich J.E."/>
            <person name="Johansen J.R."/>
            <person name="Huntemann M."/>
            <person name="Clum A."/>
            <person name="Foster B."/>
            <person name="Foster B."/>
            <person name="Roux S."/>
            <person name="Palaniappan K."/>
            <person name="Varghese N."/>
            <person name="Mukherjee S."/>
            <person name="Reddy T.B.K."/>
            <person name="Daum C."/>
            <person name="Copeland A."/>
            <person name="Chen I.A."/>
            <person name="Ivanova N.N."/>
            <person name="Kyrpides N.C."/>
            <person name="Shapiro N."/>
            <person name="Eloe-Fadrosh E.A."/>
            <person name="Pietrasiak N."/>
        </authorList>
    </citation>
    <scope>NUCLEOTIDE SEQUENCE</scope>
    <source>
        <strain evidence="2">GSE-NOS-MK-12-04C</strain>
    </source>
</reference>
<sequence length="238" mass="27084">MANTAATDNNLFYLTLYIIGVTYIFNRMVESIADQIKFEYKKGVVDEQLKEQELQGDVGISFKLKPSYALDDLKELSVSIENKSKNLAVYIDWDNCSLVVEHNKQSCRVIRKSPDLTRDLAVPQSPSLIAPTKTLTELVTAENVFERDKESGTYTPKKPIVNITGLKSSPVKAQRKLYANFMKRRNNLDFSLQLVLRISELRVGLVPGKDIPPVCIVNCPFTIRKLPWTYALPWNKKK</sequence>
<dbReference type="Proteomes" id="UP000729701">
    <property type="component" value="Unassembled WGS sequence"/>
</dbReference>
<evidence type="ECO:0000256" key="1">
    <source>
        <dbReference type="SAM" id="Phobius"/>
    </source>
</evidence>
<dbReference type="AlphaFoldDB" id="A0A951QSZ1"/>
<keyword evidence="1" id="KW-0812">Transmembrane</keyword>
<organism evidence="2 3">
    <name type="scientific">Cyanomargarita calcarea GSE-NOS-MK-12-04C</name>
    <dbReference type="NCBI Taxonomy" id="2839659"/>
    <lineage>
        <taxon>Bacteria</taxon>
        <taxon>Bacillati</taxon>
        <taxon>Cyanobacteriota</taxon>
        <taxon>Cyanophyceae</taxon>
        <taxon>Nostocales</taxon>
        <taxon>Cyanomargaritaceae</taxon>
        <taxon>Cyanomargarita</taxon>
    </lineage>
</organism>
<evidence type="ECO:0000313" key="2">
    <source>
        <dbReference type="EMBL" id="MBW4670522.1"/>
    </source>
</evidence>
<comment type="caution">
    <text evidence="2">The sequence shown here is derived from an EMBL/GenBank/DDBJ whole genome shotgun (WGS) entry which is preliminary data.</text>
</comment>
<feature type="transmembrane region" description="Helical" evidence="1">
    <location>
        <begin position="12"/>
        <end position="29"/>
    </location>
</feature>
<protein>
    <submittedName>
        <fullName evidence="2">Uncharacterized protein</fullName>
    </submittedName>
</protein>
<accession>A0A951QSZ1</accession>
<evidence type="ECO:0000313" key="3">
    <source>
        <dbReference type="Proteomes" id="UP000729701"/>
    </source>
</evidence>
<dbReference type="EMBL" id="JAHHGZ010000032">
    <property type="protein sequence ID" value="MBW4670522.1"/>
    <property type="molecule type" value="Genomic_DNA"/>
</dbReference>
<reference evidence="2" key="1">
    <citation type="submission" date="2021-05" db="EMBL/GenBank/DDBJ databases">
        <authorList>
            <person name="Pietrasiak N."/>
            <person name="Ward R."/>
            <person name="Stajich J.E."/>
            <person name="Kurbessoian T."/>
        </authorList>
    </citation>
    <scope>NUCLEOTIDE SEQUENCE</scope>
    <source>
        <strain evidence="2">GSE-NOS-MK-12-04C</strain>
    </source>
</reference>